<evidence type="ECO:0000256" key="11">
    <source>
        <dbReference type="ARBA" id="ARBA00023242"/>
    </source>
</evidence>
<dbReference type="Pfam" id="PF12009">
    <property type="entry name" value="Telomerase_RBD"/>
    <property type="match status" value="1"/>
</dbReference>
<gene>
    <name evidence="17 18" type="primary">LOC109726883</name>
</gene>
<protein>
    <recommendedName>
        <fullName evidence="3 13">Telomerase reverse transcriptase</fullName>
        <ecNumber evidence="2 13">2.7.7.49</ecNumber>
    </recommendedName>
    <alternativeName>
        <fullName evidence="13">Telomerase catalytic subunit</fullName>
    </alternativeName>
</protein>
<evidence type="ECO:0000256" key="13">
    <source>
        <dbReference type="RuleBase" id="RU365061"/>
    </source>
</evidence>
<evidence type="ECO:0000313" key="17">
    <source>
        <dbReference type="RefSeq" id="XP_020112309.1"/>
    </source>
</evidence>
<dbReference type="FunFam" id="3.30.70.2630:FF:000002">
    <property type="entry name" value="Telomerase reverse transcriptase"/>
    <property type="match status" value="1"/>
</dbReference>
<evidence type="ECO:0000256" key="9">
    <source>
        <dbReference type="ARBA" id="ARBA00022895"/>
    </source>
</evidence>
<sequence length="1314" mass="149254">MAKGRSRRRSPGGGGGGGSGGGAVEVLVRAYGDRARSLKDAILALLPPPPPAPAACRCGGGGCLGCGSAAHLLRPGDPAAYRALLARAVCAVSPAAPPPPVLFAVRHRQPVTQRMIVKNMTELILDSSLSNSNVLCGNYDKRRCFSPVGEFLCSSAWNLLLVRIGSPLMAFLLRHSSIFMPIMNNCYHQVTGSRLDVVLENSGFLRTSFVSKNKKVALKNKSSSGLKVKRKRDEFEERLNADATLRPHHPSIVDNSIEVDVISKSISENESCVLNNCTPQHCKPLMPLSSSLHAKDMQLQQAVPTGSKDMCNSLCSLVTDASEESSKRGKRKRLFSWQRRKKYKEHFRKGTFVGTIKPIVSDINANNQPTQPDKEMKSFYDLGILGVQSTILQETQAEISYGHSVVSDLPDKGPQTELSSKCAGTSENLRELPNCSEQNDRKCFINFMLHACRKLPMDAEVKRRYIFYNRSWPFSVFPRKHILNRLKPNNSGAISLMKHIFGFSGGCSDLLHCTHCSSYRICKAKCLYHSLLHLFKSLIRNAQRCQYRKLLLKHCHVTTFKKSNKDNDGAASKENNHGSNSSEDSDPCLDPSQSFCKGDQVVSFLWAVSRSIVPSSLLGNSSSWRCLRKNIGRFVRLRRFENFYLKGCIRGLKISSFPFLSQTMLSVCSFDRQKAKYKYGNSENVGMDTKISKNTKRKLHRNFVHRWIYWFFNYLVVPIIRANFYVTERESKRYDVFYYAKPVWRKLVKTAIVGLKEHNYELLDPESLRCIFHNKPFPFSRVRFLPKDKTIRPLANLKSSRWMHHPHNKLDRFGMRSNGRKNFLYCKSVNSSLQELHTVLRRVKAEHSEFLGSSVFDYNDVYQNFHQFLCKLKNGSKGLPDVFIVAADVSKAFDSIKHDMLFKIMVDAIADEGYFIRKYARLVCTKKSSDGIYNRVSYGCISSCASGSSAPEASIQLSSSFGVFVDQAKIQRITKSELLDCLCDHLKCNALQLGRDFYIQKLGIPQGSVLSSLLCSFYYGELERSIIMPYLEKTCKQSDGSTSMPNHLLLRLIDDFLFISTSKNLATSFFDRLRGGVSDYNCFMNDKKYGLNFDVEHSDRILNRVYTGDDGISFVPWSGLLINCRTLEIQADYTRYSEVHISSTITVQQHGSPMYHLKCKMCDYMRPKCHPIFYDSNINSPAIVRLNAYQAFLLCAMKFHCYVCSMPGTKLDPNVLLKIIVKTFSYMHSLINKRMHDMELYNIHPVFRLKKAETVWLGLYAYIRMLRKKQSRHKELLALLKSRILMYDGVDYNSPHLNYAVDDSHSSVFWKLKF</sequence>
<evidence type="ECO:0000313" key="16">
    <source>
        <dbReference type="Proteomes" id="UP000515123"/>
    </source>
</evidence>
<dbReference type="InterPro" id="IPR049139">
    <property type="entry name" value="TERT_C"/>
</dbReference>
<dbReference type="SUPFAM" id="SSF56672">
    <property type="entry name" value="DNA/RNA polymerases"/>
    <property type="match status" value="1"/>
</dbReference>
<dbReference type="PRINTS" id="PR01365">
    <property type="entry name" value="TELOMERASERT"/>
</dbReference>
<keyword evidence="10 13" id="KW-0695">RNA-directed DNA polymerase</keyword>
<evidence type="ECO:0000256" key="2">
    <source>
        <dbReference type="ARBA" id="ARBA00012493"/>
    </source>
</evidence>
<keyword evidence="8 13" id="KW-0460">Magnesium</keyword>
<dbReference type="GO" id="GO:0007004">
    <property type="term" value="P:telomere maintenance via telomerase"/>
    <property type="evidence" value="ECO:0007669"/>
    <property type="project" value="TreeGrafter"/>
</dbReference>
<comment type="function">
    <text evidence="13">Telomerase is a ribonucleoprotein enzyme essential for the replication of chromosome termini in most eukaryotes. It elongates telomeres. It is a reverse transcriptase that adds simple sequence repeats to chromosome ends by copying a template sequence within the RNA component of the enzyme.</text>
</comment>
<dbReference type="PROSITE" id="PS50878">
    <property type="entry name" value="RT_POL"/>
    <property type="match status" value="1"/>
</dbReference>
<dbReference type="GO" id="GO:0000781">
    <property type="term" value="C:chromosome, telomeric region"/>
    <property type="evidence" value="ECO:0007669"/>
    <property type="project" value="UniProtKB-SubCell"/>
</dbReference>
<evidence type="ECO:0000259" key="15">
    <source>
        <dbReference type="PROSITE" id="PS50878"/>
    </source>
</evidence>
<feature type="region of interest" description="Disordered" evidence="14">
    <location>
        <begin position="1"/>
        <end position="20"/>
    </location>
</feature>
<dbReference type="InterPro" id="IPR003545">
    <property type="entry name" value="Telomerase_RT"/>
</dbReference>
<dbReference type="OrthoDB" id="289721at2759"/>
<keyword evidence="11 13" id="KW-0539">Nucleus</keyword>
<dbReference type="GO" id="GO:0000333">
    <property type="term" value="C:telomerase catalytic core complex"/>
    <property type="evidence" value="ECO:0007669"/>
    <property type="project" value="TreeGrafter"/>
</dbReference>
<keyword evidence="4 13" id="KW-0158">Chromosome</keyword>
<comment type="similarity">
    <text evidence="1 13">Belongs to the reverse transcriptase family. Telomerase subfamily.</text>
</comment>
<dbReference type="GO" id="GO:0070034">
    <property type="term" value="F:telomerase RNA binding"/>
    <property type="evidence" value="ECO:0007669"/>
    <property type="project" value="TreeGrafter"/>
</dbReference>
<dbReference type="RefSeq" id="XP_020112309.1">
    <property type="nucleotide sequence ID" value="XM_020256720.1"/>
</dbReference>
<evidence type="ECO:0000256" key="7">
    <source>
        <dbReference type="ARBA" id="ARBA00022723"/>
    </source>
</evidence>
<keyword evidence="5 13" id="KW-0808">Transferase</keyword>
<accession>A0A6P5H2M3</accession>
<evidence type="ECO:0000256" key="1">
    <source>
        <dbReference type="ARBA" id="ARBA00008001"/>
    </source>
</evidence>
<dbReference type="GO" id="GO:0046872">
    <property type="term" value="F:metal ion binding"/>
    <property type="evidence" value="ECO:0007669"/>
    <property type="project" value="UniProtKB-KW"/>
</dbReference>
<dbReference type="RefSeq" id="XP_020112310.1">
    <property type="nucleotide sequence ID" value="XM_020256721.1"/>
</dbReference>
<dbReference type="InterPro" id="IPR043502">
    <property type="entry name" value="DNA/RNA_pol_sf"/>
</dbReference>
<dbReference type="InterPro" id="IPR000477">
    <property type="entry name" value="RT_dom"/>
</dbReference>
<evidence type="ECO:0000256" key="10">
    <source>
        <dbReference type="ARBA" id="ARBA00022918"/>
    </source>
</evidence>
<dbReference type="Gene3D" id="3.30.70.2630">
    <property type="match status" value="1"/>
</dbReference>
<feature type="compositionally biased region" description="Basic residues" evidence="14">
    <location>
        <begin position="1"/>
        <end position="10"/>
    </location>
</feature>
<proteinExistence type="inferred from homology"/>
<evidence type="ECO:0000256" key="8">
    <source>
        <dbReference type="ARBA" id="ARBA00022842"/>
    </source>
</evidence>
<feature type="domain" description="Reverse transcriptase" evidence="15">
    <location>
        <begin position="766"/>
        <end position="1122"/>
    </location>
</feature>
<evidence type="ECO:0000256" key="4">
    <source>
        <dbReference type="ARBA" id="ARBA00022454"/>
    </source>
</evidence>
<comment type="catalytic activity">
    <reaction evidence="12 13">
        <text>DNA(n) + a 2'-deoxyribonucleoside 5'-triphosphate = DNA(n+1) + diphosphate</text>
        <dbReference type="Rhea" id="RHEA:22508"/>
        <dbReference type="Rhea" id="RHEA-COMP:17339"/>
        <dbReference type="Rhea" id="RHEA-COMP:17340"/>
        <dbReference type="ChEBI" id="CHEBI:33019"/>
        <dbReference type="ChEBI" id="CHEBI:61560"/>
        <dbReference type="ChEBI" id="CHEBI:173112"/>
        <dbReference type="EC" id="2.7.7.49"/>
    </reaction>
</comment>
<reference evidence="17 18" key="2">
    <citation type="submission" date="2025-04" db="UniProtKB">
        <authorList>
            <consortium name="RefSeq"/>
        </authorList>
    </citation>
    <scope>IDENTIFICATION</scope>
    <source>
        <tissue evidence="17 18">Leaf</tissue>
    </source>
</reference>
<dbReference type="GO" id="GO:0003720">
    <property type="term" value="F:telomerase activity"/>
    <property type="evidence" value="ECO:0007669"/>
    <property type="project" value="InterPro"/>
</dbReference>
<feature type="region of interest" description="Disordered" evidence="14">
    <location>
        <begin position="563"/>
        <end position="589"/>
    </location>
</feature>
<keyword evidence="16" id="KW-1185">Reference proteome</keyword>
<dbReference type="Gene3D" id="1.10.357.90">
    <property type="match status" value="1"/>
</dbReference>
<organism evidence="18">
    <name type="scientific">Ananas comosus</name>
    <name type="common">Pineapple</name>
    <name type="synonym">Ananas ananas</name>
    <dbReference type="NCBI Taxonomy" id="4615"/>
    <lineage>
        <taxon>Eukaryota</taxon>
        <taxon>Viridiplantae</taxon>
        <taxon>Streptophyta</taxon>
        <taxon>Embryophyta</taxon>
        <taxon>Tracheophyta</taxon>
        <taxon>Spermatophyta</taxon>
        <taxon>Magnoliopsida</taxon>
        <taxon>Liliopsida</taxon>
        <taxon>Poales</taxon>
        <taxon>Bromeliaceae</taxon>
        <taxon>Bromelioideae</taxon>
        <taxon>Ananas</taxon>
    </lineage>
</organism>
<evidence type="ECO:0000256" key="6">
    <source>
        <dbReference type="ARBA" id="ARBA00022695"/>
    </source>
</evidence>
<evidence type="ECO:0000256" key="3">
    <source>
        <dbReference type="ARBA" id="ARBA00016182"/>
    </source>
</evidence>
<dbReference type="GO" id="GO:0042162">
    <property type="term" value="F:telomeric DNA binding"/>
    <property type="evidence" value="ECO:0007669"/>
    <property type="project" value="TreeGrafter"/>
</dbReference>
<name>A0A6P5H2M3_ANACO</name>
<feature type="compositionally biased region" description="Gly residues" evidence="14">
    <location>
        <begin position="11"/>
        <end position="20"/>
    </location>
</feature>
<evidence type="ECO:0000313" key="18">
    <source>
        <dbReference type="RefSeq" id="XP_020112310.1"/>
    </source>
</evidence>
<keyword evidence="7 13" id="KW-0479">Metal-binding</keyword>
<dbReference type="PANTHER" id="PTHR12066">
    <property type="entry name" value="TELOMERASE REVERSE TRANSCRIPTASE"/>
    <property type="match status" value="1"/>
</dbReference>
<dbReference type="GeneID" id="109726883"/>
<dbReference type="InterPro" id="IPR021891">
    <property type="entry name" value="Telomerase_RBD"/>
</dbReference>
<dbReference type="PANTHER" id="PTHR12066:SF0">
    <property type="entry name" value="TELOMERASE REVERSE TRANSCRIPTASE"/>
    <property type="match status" value="1"/>
</dbReference>
<comment type="subcellular location">
    <subcellularLocation>
        <location evidence="13">Nucleus</location>
    </subcellularLocation>
    <subcellularLocation>
        <location evidence="13">Chromosome</location>
        <location evidence="13">Telomere</location>
    </subcellularLocation>
</comment>
<dbReference type="SMART" id="SM00975">
    <property type="entry name" value="Telomerase_RBD"/>
    <property type="match status" value="1"/>
</dbReference>
<reference evidence="16" key="1">
    <citation type="journal article" date="2015" name="Nat. Genet.">
        <title>The pineapple genome and the evolution of CAM photosynthesis.</title>
        <authorList>
            <person name="Ming R."/>
            <person name="VanBuren R."/>
            <person name="Wai C.M."/>
            <person name="Tang H."/>
            <person name="Schatz M.C."/>
            <person name="Bowers J.E."/>
            <person name="Lyons E."/>
            <person name="Wang M.L."/>
            <person name="Chen J."/>
            <person name="Biggers E."/>
            <person name="Zhang J."/>
            <person name="Huang L."/>
            <person name="Zhang L."/>
            <person name="Miao W."/>
            <person name="Zhang J."/>
            <person name="Ye Z."/>
            <person name="Miao C."/>
            <person name="Lin Z."/>
            <person name="Wang H."/>
            <person name="Zhou H."/>
            <person name="Yim W.C."/>
            <person name="Priest H.D."/>
            <person name="Zheng C."/>
            <person name="Woodhouse M."/>
            <person name="Edger P.P."/>
            <person name="Guyot R."/>
            <person name="Guo H.B."/>
            <person name="Guo H."/>
            <person name="Zheng G."/>
            <person name="Singh R."/>
            <person name="Sharma A."/>
            <person name="Min X."/>
            <person name="Zheng Y."/>
            <person name="Lee H."/>
            <person name="Gurtowski J."/>
            <person name="Sedlazeck F.J."/>
            <person name="Harkess A."/>
            <person name="McKain M.R."/>
            <person name="Liao Z."/>
            <person name="Fang J."/>
            <person name="Liu J."/>
            <person name="Zhang X."/>
            <person name="Zhang Q."/>
            <person name="Hu W."/>
            <person name="Qin Y."/>
            <person name="Wang K."/>
            <person name="Chen L.Y."/>
            <person name="Shirley N."/>
            <person name="Lin Y.R."/>
            <person name="Liu L.Y."/>
            <person name="Hernandez A.G."/>
            <person name="Wright C.L."/>
            <person name="Bulone V."/>
            <person name="Tuskan G.A."/>
            <person name="Heath K."/>
            <person name="Zee F."/>
            <person name="Moore P.H."/>
            <person name="Sunkar R."/>
            <person name="Leebens-Mack J.H."/>
            <person name="Mockler T."/>
            <person name="Bennetzen J.L."/>
            <person name="Freeling M."/>
            <person name="Sankoff D."/>
            <person name="Paterson A.H."/>
            <person name="Zhu X."/>
            <person name="Yang X."/>
            <person name="Smith J.A."/>
            <person name="Cushman J.C."/>
            <person name="Paull R.E."/>
            <person name="Yu Q."/>
        </authorList>
    </citation>
    <scope>NUCLEOTIDE SEQUENCE [LARGE SCALE GENOMIC DNA]</scope>
    <source>
        <strain evidence="16">cv. F153</strain>
    </source>
</reference>
<dbReference type="Pfam" id="PF21399">
    <property type="entry name" value="TERT_C"/>
    <property type="match status" value="1"/>
</dbReference>
<evidence type="ECO:0000256" key="5">
    <source>
        <dbReference type="ARBA" id="ARBA00022679"/>
    </source>
</evidence>
<evidence type="ECO:0000256" key="14">
    <source>
        <dbReference type="SAM" id="MobiDB-lite"/>
    </source>
</evidence>
<keyword evidence="9 13" id="KW-0779">Telomere</keyword>
<dbReference type="EC" id="2.7.7.49" evidence="2 13"/>
<keyword evidence="6 13" id="KW-0548">Nucleotidyltransferase</keyword>
<dbReference type="Proteomes" id="UP000515123">
    <property type="component" value="Linkage group 21"/>
</dbReference>
<dbReference type="CDD" id="cd01648">
    <property type="entry name" value="TERT"/>
    <property type="match status" value="1"/>
</dbReference>
<dbReference type="Gene3D" id="1.10.132.70">
    <property type="match status" value="1"/>
</dbReference>
<evidence type="ECO:0000256" key="12">
    <source>
        <dbReference type="ARBA" id="ARBA00048173"/>
    </source>
</evidence>